<dbReference type="InterPro" id="IPR050141">
    <property type="entry name" value="GCL_type2/YbdK_subfam"/>
</dbReference>
<dbReference type="Pfam" id="PF04107">
    <property type="entry name" value="GCS2"/>
    <property type="match status" value="1"/>
</dbReference>
<keyword evidence="2 4" id="KW-0547">Nucleotide-binding</keyword>
<dbReference type="PANTHER" id="PTHR36510">
    <property type="entry name" value="GLUTAMATE--CYSTEINE LIGASE 2-RELATED"/>
    <property type="match status" value="1"/>
</dbReference>
<reference evidence="5 6" key="1">
    <citation type="submission" date="2018-12" db="EMBL/GenBank/DDBJ databases">
        <authorList>
            <consortium name="Pathogen Informatics"/>
        </authorList>
    </citation>
    <scope>NUCLEOTIDE SEQUENCE [LARGE SCALE GENOMIC DNA]</scope>
    <source>
        <strain evidence="5 6">NCTC9428</strain>
    </source>
</reference>
<dbReference type="GO" id="GO:0005524">
    <property type="term" value="F:ATP binding"/>
    <property type="evidence" value="ECO:0007669"/>
    <property type="project" value="UniProtKB-KW"/>
</dbReference>
<organism evidence="5 6">
    <name type="scientific">Pseudomonas fluorescens</name>
    <dbReference type="NCBI Taxonomy" id="294"/>
    <lineage>
        <taxon>Bacteria</taxon>
        <taxon>Pseudomonadati</taxon>
        <taxon>Pseudomonadota</taxon>
        <taxon>Gammaproteobacteria</taxon>
        <taxon>Pseudomonadales</taxon>
        <taxon>Pseudomonadaceae</taxon>
        <taxon>Pseudomonas</taxon>
    </lineage>
</organism>
<name>A0A3S4R710_PSEFL</name>
<gene>
    <name evidence="5" type="primary">ybdK</name>
    <name evidence="5" type="ORF">NCTC9428_03178</name>
</gene>
<keyword evidence="1 4" id="KW-0436">Ligase</keyword>
<keyword evidence="3 4" id="KW-0067">ATP-binding</keyword>
<evidence type="ECO:0000256" key="1">
    <source>
        <dbReference type="ARBA" id="ARBA00022598"/>
    </source>
</evidence>
<dbReference type="HAMAP" id="MF_01609">
    <property type="entry name" value="Glu_cys_ligase_2"/>
    <property type="match status" value="1"/>
</dbReference>
<dbReference type="OrthoDB" id="9769628at2"/>
<evidence type="ECO:0000256" key="2">
    <source>
        <dbReference type="ARBA" id="ARBA00022741"/>
    </source>
</evidence>
<comment type="similarity">
    <text evidence="4">Belongs to the glutamate--cysteine ligase type 2 family. YbdK subfamily.</text>
</comment>
<evidence type="ECO:0000256" key="4">
    <source>
        <dbReference type="HAMAP-Rule" id="MF_01609"/>
    </source>
</evidence>
<dbReference type="SUPFAM" id="SSF55931">
    <property type="entry name" value="Glutamine synthetase/guanido kinase"/>
    <property type="match status" value="1"/>
</dbReference>
<comment type="catalytic activity">
    <reaction evidence="4">
        <text>L-cysteine + L-glutamate + ATP = gamma-L-glutamyl-L-cysteine + ADP + phosphate + H(+)</text>
        <dbReference type="Rhea" id="RHEA:13285"/>
        <dbReference type="ChEBI" id="CHEBI:15378"/>
        <dbReference type="ChEBI" id="CHEBI:29985"/>
        <dbReference type="ChEBI" id="CHEBI:30616"/>
        <dbReference type="ChEBI" id="CHEBI:35235"/>
        <dbReference type="ChEBI" id="CHEBI:43474"/>
        <dbReference type="ChEBI" id="CHEBI:58173"/>
        <dbReference type="ChEBI" id="CHEBI:456216"/>
        <dbReference type="EC" id="6.3.2.2"/>
    </reaction>
</comment>
<evidence type="ECO:0000313" key="6">
    <source>
        <dbReference type="Proteomes" id="UP000281909"/>
    </source>
</evidence>
<dbReference type="Proteomes" id="UP000281909">
    <property type="component" value="Chromosome"/>
</dbReference>
<proteinExistence type="inferred from homology"/>
<dbReference type="GO" id="GO:0042398">
    <property type="term" value="P:modified amino acid biosynthetic process"/>
    <property type="evidence" value="ECO:0007669"/>
    <property type="project" value="InterPro"/>
</dbReference>
<comment type="function">
    <text evidence="4">ATP-dependent carboxylate-amine ligase which exhibits weak glutamate--cysteine ligase activity.</text>
</comment>
<dbReference type="GO" id="GO:0004357">
    <property type="term" value="F:glutamate-cysteine ligase activity"/>
    <property type="evidence" value="ECO:0007669"/>
    <property type="project" value="UniProtKB-EC"/>
</dbReference>
<dbReference type="AlphaFoldDB" id="A0A3S4R710"/>
<dbReference type="EMBL" id="LR134318">
    <property type="protein sequence ID" value="VEF11557.1"/>
    <property type="molecule type" value="Genomic_DNA"/>
</dbReference>
<dbReference type="EC" id="6.3.2.2" evidence="4"/>
<sequence>MAQPRFGIEEEYFFTDLTTRRMVGSPEPRVIKACRAALGSAFATEMFQGQIEVASPIFSDFIEAEDYLRNARARLINAVQPFALGLLCAGSHPLADWREQLATDEAHFQHLFKTYGHVARRSVLCGLHVHVEVTASVDRVRVMNEVLPWTPLLLALSCSSPLWDGADSGFMSYRQTYCDQWPRMGIAPLFADQHEYDEYVAQLTRIGAITQPCECWWGVRPAARFPTIELRMTDACPRVEDALALAAFFRILVAHASAQARPGSTYDPTARAILEENRWRAKRWGIHGRFIVGVDGACRIEQWLALAEQRFGETAHALHLPALFPRLREIIAKGSSADRQLAAFDQVLQQPRSKRSALFHVADLLLEETAAV</sequence>
<dbReference type="InterPro" id="IPR011793">
    <property type="entry name" value="YbdK"/>
</dbReference>
<dbReference type="InterPro" id="IPR014746">
    <property type="entry name" value="Gln_synth/guanido_kin_cat_dom"/>
</dbReference>
<dbReference type="InterPro" id="IPR006336">
    <property type="entry name" value="GCS2"/>
</dbReference>
<protein>
    <recommendedName>
        <fullName evidence="4">Putative glutamate--cysteine ligase 2</fullName>
        <ecNumber evidence="4">6.3.2.2</ecNumber>
    </recommendedName>
    <alternativeName>
        <fullName evidence="4">Gamma-glutamylcysteine synthetase 2</fullName>
        <shortName evidence="4">GCS 2</shortName>
        <shortName evidence="4">Gamma-GCS 2</shortName>
    </alternativeName>
</protein>
<dbReference type="Gene3D" id="3.30.590.20">
    <property type="match status" value="1"/>
</dbReference>
<dbReference type="RefSeq" id="WP_126364208.1">
    <property type="nucleotide sequence ID" value="NZ_LR134318.1"/>
</dbReference>
<dbReference type="NCBIfam" id="NF010039">
    <property type="entry name" value="PRK13515.1"/>
    <property type="match status" value="1"/>
</dbReference>
<evidence type="ECO:0000313" key="5">
    <source>
        <dbReference type="EMBL" id="VEF11557.1"/>
    </source>
</evidence>
<accession>A0A3S4R710</accession>
<dbReference type="PANTHER" id="PTHR36510:SF1">
    <property type="entry name" value="GLUTAMATE--CYSTEINE LIGASE 2-RELATED"/>
    <property type="match status" value="1"/>
</dbReference>
<evidence type="ECO:0000256" key="3">
    <source>
        <dbReference type="ARBA" id="ARBA00022840"/>
    </source>
</evidence>
<dbReference type="NCBIfam" id="TIGR02050">
    <property type="entry name" value="gshA_cyan_rel"/>
    <property type="match status" value="1"/>
</dbReference>